<dbReference type="InterPro" id="IPR009522">
    <property type="entry name" value="Capsid_Phlebovir/Tenuivir"/>
</dbReference>
<sequence>MQLNDSIVQENMDSVKGVIKAHSGENVGVLLTQDDDVVALFGIFGNVGMPAAVITEGGKKHVRVSGSPDEYELVDWPKDNMVNLYNGMVLRGSEDGIIELGPALDSQVQGDQSMGISKVIDQTDDAVAPIQRLMEVKTPASMDEALRKAESERMFFKTASNDEMIKHFNRLVRNMDNWWNKNQAKVVEIQNKAAYDGYNPFIIYAKLNEIATQPVESRDIDFATLIIFAVERGSNILAIKKKTSSAGKETFDKLVNKYKLVTKPRTPDQLSLPRIMLALPWLTCEYMFHAKNFIVPRIMLPAGYPVVMCTSAFSNFIPIEDSVGTDQLRLGFAFHQVLFGEQINPKDNKSKQEKVSAALKFIDLGRNTPFIDQKSRMTFLEKWDIIKSGQISDAIIQAAGKCKAWLV</sequence>
<dbReference type="EMBL" id="KX884860">
    <property type="protein sequence ID" value="APG79350.1"/>
    <property type="molecule type" value="Genomic_RNA"/>
</dbReference>
<dbReference type="Pfam" id="PF05733">
    <property type="entry name" value="Tenui_N"/>
    <property type="match status" value="1"/>
</dbReference>
<dbReference type="GO" id="GO:0019013">
    <property type="term" value="C:viral nucleocapsid"/>
    <property type="evidence" value="ECO:0007669"/>
    <property type="project" value="UniProtKB-KW"/>
</dbReference>
<name>A0A1L3KPN8_9VIRU</name>
<organism evidence="1">
    <name type="scientific">Wenling crustacean virus 7</name>
    <dbReference type="NCBI Taxonomy" id="1923490"/>
    <lineage>
        <taxon>Viruses</taxon>
        <taxon>Riboviria</taxon>
    </lineage>
</organism>
<evidence type="ECO:0000313" key="1">
    <source>
        <dbReference type="EMBL" id="APG79350.1"/>
    </source>
</evidence>
<accession>A0A1L3KPN8</accession>
<reference evidence="1" key="1">
    <citation type="journal article" date="2016" name="Nature">
        <title>Redefining the invertebrate RNA virosphere.</title>
        <authorList>
            <person name="Shi M."/>
            <person name="Lin X.D."/>
            <person name="Tian J.H."/>
            <person name="Chen L.J."/>
            <person name="Chen X."/>
            <person name="Li C.X."/>
            <person name="Qin X.C."/>
            <person name="Li J."/>
            <person name="Cao J.P."/>
            <person name="Eden J.S."/>
            <person name="Buchmann J."/>
            <person name="Wang W."/>
            <person name="Xu J."/>
            <person name="Holmes E.C."/>
            <person name="Zhang Y.Z."/>
        </authorList>
    </citation>
    <scope>NUCLEOTIDE SEQUENCE</scope>
    <source>
        <strain evidence="1">WLJQ104070</strain>
    </source>
</reference>
<protein>
    <submittedName>
        <fullName evidence="1">Putative nucleoprotein</fullName>
    </submittedName>
</protein>
<dbReference type="GO" id="GO:0003723">
    <property type="term" value="F:RNA binding"/>
    <property type="evidence" value="ECO:0007669"/>
    <property type="project" value="InterPro"/>
</dbReference>
<proteinExistence type="predicted"/>
<keyword evidence="1" id="KW-0543">Viral nucleoprotein</keyword>
<keyword evidence="1" id="KW-0946">Virion</keyword>